<evidence type="ECO:0008006" key="3">
    <source>
        <dbReference type="Google" id="ProtNLM"/>
    </source>
</evidence>
<dbReference type="Gene3D" id="1.10.10.1450">
    <property type="match status" value="1"/>
</dbReference>
<name>A0A087TW55_STEMI</name>
<dbReference type="AlphaFoldDB" id="A0A087TW55"/>
<evidence type="ECO:0000313" key="2">
    <source>
        <dbReference type="Proteomes" id="UP000054359"/>
    </source>
</evidence>
<gene>
    <name evidence="1" type="ORF">X975_10963</name>
</gene>
<dbReference type="Proteomes" id="UP000054359">
    <property type="component" value="Unassembled WGS sequence"/>
</dbReference>
<evidence type="ECO:0000313" key="1">
    <source>
        <dbReference type="EMBL" id="KFM69344.1"/>
    </source>
</evidence>
<organism evidence="1 2">
    <name type="scientific">Stegodyphus mimosarum</name>
    <name type="common">African social velvet spider</name>
    <dbReference type="NCBI Taxonomy" id="407821"/>
    <lineage>
        <taxon>Eukaryota</taxon>
        <taxon>Metazoa</taxon>
        <taxon>Ecdysozoa</taxon>
        <taxon>Arthropoda</taxon>
        <taxon>Chelicerata</taxon>
        <taxon>Arachnida</taxon>
        <taxon>Araneae</taxon>
        <taxon>Araneomorphae</taxon>
        <taxon>Entelegynae</taxon>
        <taxon>Eresoidea</taxon>
        <taxon>Eresidae</taxon>
        <taxon>Stegodyphus</taxon>
    </lineage>
</organism>
<dbReference type="OrthoDB" id="10403735at2759"/>
<protein>
    <recommendedName>
        <fullName evidence="3">Mos1 transposase HTH domain-containing protein</fullName>
    </recommendedName>
</protein>
<keyword evidence="2" id="KW-1185">Reference proteome</keyword>
<reference evidence="1 2" key="1">
    <citation type="submission" date="2013-11" db="EMBL/GenBank/DDBJ databases">
        <title>Genome sequencing of Stegodyphus mimosarum.</title>
        <authorList>
            <person name="Bechsgaard J."/>
        </authorList>
    </citation>
    <scope>NUCLEOTIDE SEQUENCE [LARGE SCALE GENOMIC DNA]</scope>
</reference>
<proteinExistence type="predicted"/>
<dbReference type="EMBL" id="KK117017">
    <property type="protein sequence ID" value="KFM69344.1"/>
    <property type="molecule type" value="Genomic_DNA"/>
</dbReference>
<feature type="non-terminal residue" evidence="1">
    <location>
        <position position="94"/>
    </location>
</feature>
<sequence length="94" mass="10773">MWAATSARVAFWHPLETTVLSCSCVGNLYSLFCVFQIFKIIESPAMFFFLLAKNLSTADIHWQICEVYRATAMSEGKVYKWVRDFKAGRDNVHG</sequence>
<accession>A0A087TW55</accession>